<name>A0ABV0YSA6_9TELE</name>
<proteinExistence type="predicted"/>
<reference evidence="1 2" key="1">
    <citation type="submission" date="2021-06" db="EMBL/GenBank/DDBJ databases">
        <authorList>
            <person name="Palmer J.M."/>
        </authorList>
    </citation>
    <scope>NUCLEOTIDE SEQUENCE [LARGE SCALE GENOMIC DNA]</scope>
    <source>
        <strain evidence="1 2">AS_MEX2019</strain>
        <tissue evidence="1">Muscle</tissue>
    </source>
</reference>
<accession>A0ABV0YSA6</accession>
<dbReference type="EMBL" id="JAHRIP010039819">
    <property type="protein sequence ID" value="MEQ2296326.1"/>
    <property type="molecule type" value="Genomic_DNA"/>
</dbReference>
<gene>
    <name evidence="1" type="ORF">AMECASPLE_023672</name>
</gene>
<keyword evidence="2" id="KW-1185">Reference proteome</keyword>
<protein>
    <submittedName>
        <fullName evidence="1">Uncharacterized protein</fullName>
    </submittedName>
</protein>
<evidence type="ECO:0000313" key="2">
    <source>
        <dbReference type="Proteomes" id="UP001469553"/>
    </source>
</evidence>
<dbReference type="Proteomes" id="UP001469553">
    <property type="component" value="Unassembled WGS sequence"/>
</dbReference>
<sequence length="75" mass="8407">MPLDAADFLCAELHRRREDDIITALHVISHLEQWVVLLLFVNFSGPMLHGSEGAFGCPLLWSPLCPPWVLGGRLK</sequence>
<comment type="caution">
    <text evidence="1">The sequence shown here is derived from an EMBL/GenBank/DDBJ whole genome shotgun (WGS) entry which is preliminary data.</text>
</comment>
<evidence type="ECO:0000313" key="1">
    <source>
        <dbReference type="EMBL" id="MEQ2296326.1"/>
    </source>
</evidence>
<organism evidence="1 2">
    <name type="scientific">Ameca splendens</name>
    <dbReference type="NCBI Taxonomy" id="208324"/>
    <lineage>
        <taxon>Eukaryota</taxon>
        <taxon>Metazoa</taxon>
        <taxon>Chordata</taxon>
        <taxon>Craniata</taxon>
        <taxon>Vertebrata</taxon>
        <taxon>Euteleostomi</taxon>
        <taxon>Actinopterygii</taxon>
        <taxon>Neopterygii</taxon>
        <taxon>Teleostei</taxon>
        <taxon>Neoteleostei</taxon>
        <taxon>Acanthomorphata</taxon>
        <taxon>Ovalentaria</taxon>
        <taxon>Atherinomorphae</taxon>
        <taxon>Cyprinodontiformes</taxon>
        <taxon>Goodeidae</taxon>
        <taxon>Ameca</taxon>
    </lineage>
</organism>